<keyword evidence="7" id="KW-1185">Reference proteome</keyword>
<dbReference type="InterPro" id="IPR017911">
    <property type="entry name" value="MacB-like_ATP-bd"/>
</dbReference>
<dbReference type="GO" id="GO:0022857">
    <property type="term" value="F:transmembrane transporter activity"/>
    <property type="evidence" value="ECO:0007669"/>
    <property type="project" value="TreeGrafter"/>
</dbReference>
<keyword evidence="2" id="KW-0547">Nucleotide-binding</keyword>
<evidence type="ECO:0000256" key="4">
    <source>
        <dbReference type="SAM" id="MobiDB-lite"/>
    </source>
</evidence>
<dbReference type="AlphaFoldDB" id="A0A1M7ZCD1"/>
<dbReference type="RefSeq" id="WP_084564228.1">
    <property type="nucleotide sequence ID" value="NZ_FRXO01000002.1"/>
</dbReference>
<evidence type="ECO:0000256" key="1">
    <source>
        <dbReference type="ARBA" id="ARBA00022448"/>
    </source>
</evidence>
<keyword evidence="1" id="KW-0813">Transport</keyword>
<gene>
    <name evidence="6" type="ORF">SAMN02745172_01089</name>
</gene>
<dbReference type="GO" id="GO:0016887">
    <property type="term" value="F:ATP hydrolysis activity"/>
    <property type="evidence" value="ECO:0007669"/>
    <property type="project" value="InterPro"/>
</dbReference>
<accession>A0A1M7ZCD1</accession>
<dbReference type="InterPro" id="IPR015854">
    <property type="entry name" value="ABC_transpr_LolD-like"/>
</dbReference>
<dbReference type="PANTHER" id="PTHR24220">
    <property type="entry name" value="IMPORT ATP-BINDING PROTEIN"/>
    <property type="match status" value="1"/>
</dbReference>
<dbReference type="Proteomes" id="UP000186406">
    <property type="component" value="Unassembled WGS sequence"/>
</dbReference>
<name>A0A1M7ZCD1_9HYPH</name>
<feature type="region of interest" description="Disordered" evidence="4">
    <location>
        <begin position="225"/>
        <end position="250"/>
    </location>
</feature>
<dbReference type="InterPro" id="IPR003593">
    <property type="entry name" value="AAA+_ATPase"/>
</dbReference>
<dbReference type="InterPro" id="IPR003439">
    <property type="entry name" value="ABC_transporter-like_ATP-bd"/>
</dbReference>
<dbReference type="GO" id="GO:0005886">
    <property type="term" value="C:plasma membrane"/>
    <property type="evidence" value="ECO:0007669"/>
    <property type="project" value="TreeGrafter"/>
</dbReference>
<dbReference type="OrthoDB" id="9787227at2"/>
<dbReference type="CDD" id="cd03255">
    <property type="entry name" value="ABC_MJ0796_LolCDE_FtsE"/>
    <property type="match status" value="1"/>
</dbReference>
<sequence>MPGLVLDDISVSFPGLAAPVLEIARLAITPGEAVAVTGPSGSGKSTLINVVTGLERPNRGRVMWAGEDLARRSEAARDAWRAANVGLVMQDFHLFPGLSAVENVLLPARFRRLSVDASMKARALDLLAHVGIARPAQSVETLSRGEMQRVAVARALLKRPGIIVADEPTASLDAEAGAVVGELLTELSRKEGATLVAVTHDDRLVARLDRQVRLKAGRIVADGPVMREGATGEGGSPSMAFASSDVGSGA</sequence>
<protein>
    <submittedName>
        <fullName evidence="6">Putative ABC transport system ATP-binding protein</fullName>
    </submittedName>
</protein>
<dbReference type="GO" id="GO:0005524">
    <property type="term" value="F:ATP binding"/>
    <property type="evidence" value="ECO:0007669"/>
    <property type="project" value="UniProtKB-KW"/>
</dbReference>
<proteinExistence type="predicted"/>
<reference evidence="6 7" key="1">
    <citation type="submission" date="2016-12" db="EMBL/GenBank/DDBJ databases">
        <authorList>
            <person name="Song W.-J."/>
            <person name="Kurnit D.M."/>
        </authorList>
    </citation>
    <scope>NUCLEOTIDE SEQUENCE [LARGE SCALE GENOMIC DNA]</scope>
    <source>
        <strain evidence="6 7">DSM 19599</strain>
    </source>
</reference>
<dbReference type="Gene3D" id="3.40.50.300">
    <property type="entry name" value="P-loop containing nucleotide triphosphate hydrolases"/>
    <property type="match status" value="1"/>
</dbReference>
<dbReference type="PROSITE" id="PS50893">
    <property type="entry name" value="ABC_TRANSPORTER_2"/>
    <property type="match status" value="1"/>
</dbReference>
<evidence type="ECO:0000259" key="5">
    <source>
        <dbReference type="PROSITE" id="PS50893"/>
    </source>
</evidence>
<dbReference type="SMART" id="SM00382">
    <property type="entry name" value="AAA"/>
    <property type="match status" value="1"/>
</dbReference>
<evidence type="ECO:0000256" key="2">
    <source>
        <dbReference type="ARBA" id="ARBA00022741"/>
    </source>
</evidence>
<dbReference type="STRING" id="1123029.SAMN02745172_01089"/>
<evidence type="ECO:0000256" key="3">
    <source>
        <dbReference type="ARBA" id="ARBA00022840"/>
    </source>
</evidence>
<dbReference type="EMBL" id="FRXO01000002">
    <property type="protein sequence ID" value="SHO62565.1"/>
    <property type="molecule type" value="Genomic_DNA"/>
</dbReference>
<keyword evidence="3 6" id="KW-0067">ATP-binding</keyword>
<dbReference type="InterPro" id="IPR027417">
    <property type="entry name" value="P-loop_NTPase"/>
</dbReference>
<dbReference type="Pfam" id="PF00005">
    <property type="entry name" value="ABC_tran"/>
    <property type="match status" value="1"/>
</dbReference>
<evidence type="ECO:0000313" key="7">
    <source>
        <dbReference type="Proteomes" id="UP000186406"/>
    </source>
</evidence>
<evidence type="ECO:0000313" key="6">
    <source>
        <dbReference type="EMBL" id="SHO62565.1"/>
    </source>
</evidence>
<feature type="domain" description="ABC transporter" evidence="5">
    <location>
        <begin position="4"/>
        <end position="241"/>
    </location>
</feature>
<dbReference type="SUPFAM" id="SSF52540">
    <property type="entry name" value="P-loop containing nucleoside triphosphate hydrolases"/>
    <property type="match status" value="1"/>
</dbReference>
<organism evidence="6 7">
    <name type="scientific">Pseudoxanthobacter soli DSM 19599</name>
    <dbReference type="NCBI Taxonomy" id="1123029"/>
    <lineage>
        <taxon>Bacteria</taxon>
        <taxon>Pseudomonadati</taxon>
        <taxon>Pseudomonadota</taxon>
        <taxon>Alphaproteobacteria</taxon>
        <taxon>Hyphomicrobiales</taxon>
        <taxon>Segnochrobactraceae</taxon>
        <taxon>Pseudoxanthobacter</taxon>
    </lineage>
</organism>